<dbReference type="EMBL" id="BAAAUV010000015">
    <property type="protein sequence ID" value="GAA3225483.1"/>
    <property type="molecule type" value="Genomic_DNA"/>
</dbReference>
<protein>
    <recommendedName>
        <fullName evidence="1">N-acetyltransferase domain-containing protein</fullName>
    </recommendedName>
</protein>
<organism evidence="2 3">
    <name type="scientific">Actinocorallia longicatena</name>
    <dbReference type="NCBI Taxonomy" id="111803"/>
    <lineage>
        <taxon>Bacteria</taxon>
        <taxon>Bacillati</taxon>
        <taxon>Actinomycetota</taxon>
        <taxon>Actinomycetes</taxon>
        <taxon>Streptosporangiales</taxon>
        <taxon>Thermomonosporaceae</taxon>
        <taxon>Actinocorallia</taxon>
    </lineage>
</organism>
<keyword evidence="3" id="KW-1185">Reference proteome</keyword>
<reference evidence="3" key="1">
    <citation type="journal article" date="2019" name="Int. J. Syst. Evol. Microbiol.">
        <title>The Global Catalogue of Microorganisms (GCM) 10K type strain sequencing project: providing services to taxonomists for standard genome sequencing and annotation.</title>
        <authorList>
            <consortium name="The Broad Institute Genomics Platform"/>
            <consortium name="The Broad Institute Genome Sequencing Center for Infectious Disease"/>
            <person name="Wu L."/>
            <person name="Ma J."/>
        </authorList>
    </citation>
    <scope>NUCLEOTIDE SEQUENCE [LARGE SCALE GENOMIC DNA]</scope>
    <source>
        <strain evidence="3">JCM 9377</strain>
    </source>
</reference>
<evidence type="ECO:0000313" key="2">
    <source>
        <dbReference type="EMBL" id="GAA3225483.1"/>
    </source>
</evidence>
<dbReference type="SUPFAM" id="SSF55729">
    <property type="entry name" value="Acyl-CoA N-acyltransferases (Nat)"/>
    <property type="match status" value="1"/>
</dbReference>
<accession>A0ABP6QL55</accession>
<gene>
    <name evidence="2" type="ORF">GCM10010468_53160</name>
</gene>
<sequence>MSLRKFRLDDEHAVYDICLRTGRAGADATDLYEDPRLIGHVYAGPYLRFAPQFATVVDEGQVLGYVLAAPDTREFEARCEEEWWPALRKKYPNPPELLTPDQRLMRVIHSPHRTPEGLVGDYPSHLHIDLLPAAQGRGHGRTLINRLEDELRDAGSPGVHLGFDPANTAAAPFYTKLGFHEAARDEWVVWMAKSLV</sequence>
<proteinExistence type="predicted"/>
<dbReference type="PANTHER" id="PTHR13170">
    <property type="entry name" value="O-GLCNACASE"/>
    <property type="match status" value="1"/>
</dbReference>
<dbReference type="InterPro" id="IPR016181">
    <property type="entry name" value="Acyl_CoA_acyltransferase"/>
</dbReference>
<dbReference type="Pfam" id="PF00583">
    <property type="entry name" value="Acetyltransf_1"/>
    <property type="match status" value="1"/>
</dbReference>
<dbReference type="CDD" id="cd04301">
    <property type="entry name" value="NAT_SF"/>
    <property type="match status" value="1"/>
</dbReference>
<evidence type="ECO:0000259" key="1">
    <source>
        <dbReference type="PROSITE" id="PS51186"/>
    </source>
</evidence>
<dbReference type="PANTHER" id="PTHR13170:SF16">
    <property type="entry name" value="PROTEIN O-GLCNACASE"/>
    <property type="match status" value="1"/>
</dbReference>
<dbReference type="Gene3D" id="3.40.630.30">
    <property type="match status" value="1"/>
</dbReference>
<name>A0ABP6QL55_9ACTN</name>
<dbReference type="InterPro" id="IPR000182">
    <property type="entry name" value="GNAT_dom"/>
</dbReference>
<dbReference type="RefSeq" id="WP_344833358.1">
    <property type="nucleotide sequence ID" value="NZ_BAAAUV010000015.1"/>
</dbReference>
<dbReference type="Proteomes" id="UP001501237">
    <property type="component" value="Unassembled WGS sequence"/>
</dbReference>
<dbReference type="PROSITE" id="PS51186">
    <property type="entry name" value="GNAT"/>
    <property type="match status" value="1"/>
</dbReference>
<evidence type="ECO:0000313" key="3">
    <source>
        <dbReference type="Proteomes" id="UP001501237"/>
    </source>
</evidence>
<comment type="caution">
    <text evidence="2">The sequence shown here is derived from an EMBL/GenBank/DDBJ whole genome shotgun (WGS) entry which is preliminary data.</text>
</comment>
<dbReference type="InterPro" id="IPR051822">
    <property type="entry name" value="Glycosyl_Hydrolase_84"/>
</dbReference>
<feature type="domain" description="N-acetyltransferase" evidence="1">
    <location>
        <begin position="1"/>
        <end position="196"/>
    </location>
</feature>